<reference evidence="5" key="1">
    <citation type="journal article" date="2021" name="Sci. Rep.">
        <title>Diploid genomic architecture of Nitzschia inconspicua, an elite biomass production diatom.</title>
        <authorList>
            <person name="Oliver A."/>
            <person name="Podell S."/>
            <person name="Pinowska A."/>
            <person name="Traller J.C."/>
            <person name="Smith S.R."/>
            <person name="McClure R."/>
            <person name="Beliaev A."/>
            <person name="Bohutskyi P."/>
            <person name="Hill E.A."/>
            <person name="Rabines A."/>
            <person name="Zheng H."/>
            <person name="Allen L.Z."/>
            <person name="Kuo A."/>
            <person name="Grigoriev I.V."/>
            <person name="Allen A.E."/>
            <person name="Hazlebeck D."/>
            <person name="Allen E.E."/>
        </authorList>
    </citation>
    <scope>NUCLEOTIDE SEQUENCE</scope>
    <source>
        <strain evidence="5">Hildebrandi</strain>
    </source>
</reference>
<feature type="transmembrane region" description="Helical" evidence="2">
    <location>
        <begin position="171"/>
        <end position="192"/>
    </location>
</feature>
<dbReference type="SMART" id="SM00271">
    <property type="entry name" value="DnaJ"/>
    <property type="match status" value="1"/>
</dbReference>
<dbReference type="EMBL" id="JAGRRH010000018">
    <property type="protein sequence ID" value="KAG7351214.1"/>
    <property type="molecule type" value="Genomic_DNA"/>
</dbReference>
<feature type="transmembrane region" description="Helical" evidence="2">
    <location>
        <begin position="333"/>
        <end position="355"/>
    </location>
</feature>
<evidence type="ECO:0000313" key="5">
    <source>
        <dbReference type="EMBL" id="KAG7351214.1"/>
    </source>
</evidence>
<feature type="compositionally biased region" description="Pro residues" evidence="1">
    <location>
        <begin position="610"/>
        <end position="622"/>
    </location>
</feature>
<feature type="compositionally biased region" description="Basic and acidic residues" evidence="1">
    <location>
        <begin position="409"/>
        <end position="418"/>
    </location>
</feature>
<accession>A0A9K3KWA4</accession>
<gene>
    <name evidence="5" type="ORF">IV203_010574</name>
</gene>
<protein>
    <submittedName>
        <fullName evidence="5">Chaperone protein DnaJ</fullName>
    </submittedName>
</protein>
<feature type="compositionally biased region" description="Basic and acidic residues" evidence="1">
    <location>
        <begin position="652"/>
        <end position="666"/>
    </location>
</feature>
<feature type="region of interest" description="Disordered" evidence="1">
    <location>
        <begin position="595"/>
        <end position="666"/>
    </location>
</feature>
<feature type="transmembrane region" description="Helical" evidence="2">
    <location>
        <begin position="232"/>
        <end position="251"/>
    </location>
</feature>
<keyword evidence="2" id="KW-1133">Transmembrane helix</keyword>
<feature type="compositionally biased region" description="Basic and acidic residues" evidence="1">
    <location>
        <begin position="437"/>
        <end position="474"/>
    </location>
</feature>
<dbReference type="AlphaFoldDB" id="A0A9K3KWA4"/>
<comment type="caution">
    <text evidence="5">The sequence shown here is derived from an EMBL/GenBank/DDBJ whole genome shotgun (WGS) entry which is preliminary data.</text>
</comment>
<dbReference type="PANTHER" id="PTHR44029">
    <property type="entry name" value="DNAJ HOMOLOG SUBFAMILY C MEMBER 21"/>
    <property type="match status" value="1"/>
</dbReference>
<feature type="signal peptide" evidence="3">
    <location>
        <begin position="1"/>
        <end position="22"/>
    </location>
</feature>
<evidence type="ECO:0000259" key="4">
    <source>
        <dbReference type="PROSITE" id="PS50076"/>
    </source>
</evidence>
<feature type="region of interest" description="Disordered" evidence="1">
    <location>
        <begin position="408"/>
        <end position="497"/>
    </location>
</feature>
<proteinExistence type="predicted"/>
<keyword evidence="3" id="KW-0732">Signal</keyword>
<dbReference type="InterPro" id="IPR051964">
    <property type="entry name" value="Chaperone_stress_response"/>
</dbReference>
<dbReference type="InterPro" id="IPR001623">
    <property type="entry name" value="DnaJ_domain"/>
</dbReference>
<evidence type="ECO:0000256" key="3">
    <source>
        <dbReference type="SAM" id="SignalP"/>
    </source>
</evidence>
<name>A0A9K3KWA4_9STRA</name>
<organism evidence="5 6">
    <name type="scientific">Nitzschia inconspicua</name>
    <dbReference type="NCBI Taxonomy" id="303405"/>
    <lineage>
        <taxon>Eukaryota</taxon>
        <taxon>Sar</taxon>
        <taxon>Stramenopiles</taxon>
        <taxon>Ochrophyta</taxon>
        <taxon>Bacillariophyta</taxon>
        <taxon>Bacillariophyceae</taxon>
        <taxon>Bacillariophycidae</taxon>
        <taxon>Bacillariales</taxon>
        <taxon>Bacillariaceae</taxon>
        <taxon>Nitzschia</taxon>
    </lineage>
</organism>
<feature type="chain" id="PRO_5039905045" evidence="3">
    <location>
        <begin position="23"/>
        <end position="666"/>
    </location>
</feature>
<sequence length="666" mass="75596">MPQFGLLLLVHVFSALLPPVDPDEKTFYNMLDVDRNATPEEIRKAYKKLSLKLHPDKVAQRGDMNAEEAAAEYEKVQEAYGVLANEHKRELYDILRTPTRYRFYAQGAMSNPGALYENLTGATCIDKTRLLGFVLFIILLVLLQPILIAAKIDQSLKEDGALETTSWFAIFVPYWIMAGLGMIVTGLLVPFVPISDRLPLCLSVLEQFFWYLSMIFLCFRWDGTWNSMYRQIFVPVYVAMLLRWIHSFCMLRKIRRDVQRMVTVDYLEREVLKGKDLEDLEESELKDLQSRFLVVTVPADFEPYSEEGVELNDEKIEEQKVEASPEFEAATEIYNNTVSGVASSIVFGTIFLILLTRKLDDRMDGNWWVVFVPIFLERGLKWLLNFYRCACGRMVGDEIIVQMNTQGEAAEKNEKDAAPAESTTATNEDKESPEEQQNDKPSKDTTKTEEKAPAMEEESMEKPSNEKTTKREEDQTSSTENPEMKVEATEDDEGNNIHIDEETFRAWQNAYAEAEESAMQEQAKASSECCNLSLQLILLCLVVAKVQQSYESDDPNNVGFSTFWILFPFFLFFGIVFCCCSLLIYGASPGSLNDLNETPEEDKAGDDPENPPSSENPPPIALPPTTNEEETKEDAVKEADVAVEVVQGLDEPQTKLEVKADMDDLD</sequence>
<evidence type="ECO:0000256" key="1">
    <source>
        <dbReference type="SAM" id="MobiDB-lite"/>
    </source>
</evidence>
<evidence type="ECO:0000256" key="2">
    <source>
        <dbReference type="SAM" id="Phobius"/>
    </source>
</evidence>
<reference evidence="5" key="2">
    <citation type="submission" date="2021-04" db="EMBL/GenBank/DDBJ databases">
        <authorList>
            <person name="Podell S."/>
        </authorList>
    </citation>
    <scope>NUCLEOTIDE SEQUENCE</scope>
    <source>
        <strain evidence="5">Hildebrandi</strain>
    </source>
</reference>
<dbReference type="CDD" id="cd06257">
    <property type="entry name" value="DnaJ"/>
    <property type="match status" value="1"/>
</dbReference>
<feature type="transmembrane region" description="Helical" evidence="2">
    <location>
        <begin position="130"/>
        <end position="150"/>
    </location>
</feature>
<keyword evidence="6" id="KW-1185">Reference proteome</keyword>
<dbReference type="PROSITE" id="PS50076">
    <property type="entry name" value="DNAJ_2"/>
    <property type="match status" value="1"/>
</dbReference>
<feature type="domain" description="J" evidence="4">
    <location>
        <begin position="26"/>
        <end position="96"/>
    </location>
</feature>
<keyword evidence="2" id="KW-0472">Membrane</keyword>
<dbReference type="Pfam" id="PF00226">
    <property type="entry name" value="DnaJ"/>
    <property type="match status" value="1"/>
</dbReference>
<feature type="transmembrane region" description="Helical" evidence="2">
    <location>
        <begin position="367"/>
        <end position="384"/>
    </location>
</feature>
<dbReference type="Proteomes" id="UP000693970">
    <property type="component" value="Unassembled WGS sequence"/>
</dbReference>
<dbReference type="PANTHER" id="PTHR44029:SF1">
    <property type="entry name" value="DNAJ HOMOLOG SUBFAMILY C MEMBER 21"/>
    <property type="match status" value="1"/>
</dbReference>
<keyword evidence="2" id="KW-0812">Transmembrane</keyword>
<evidence type="ECO:0000313" key="6">
    <source>
        <dbReference type="Proteomes" id="UP000693970"/>
    </source>
</evidence>
<dbReference type="OrthoDB" id="10250354at2759"/>
<dbReference type="GO" id="GO:0005737">
    <property type="term" value="C:cytoplasm"/>
    <property type="evidence" value="ECO:0007669"/>
    <property type="project" value="TreeGrafter"/>
</dbReference>
<feature type="transmembrane region" description="Helical" evidence="2">
    <location>
        <begin position="562"/>
        <end position="585"/>
    </location>
</feature>